<dbReference type="Gene3D" id="3.80.10.10">
    <property type="entry name" value="Ribonuclease Inhibitor"/>
    <property type="match status" value="1"/>
</dbReference>
<evidence type="ECO:0000313" key="3">
    <source>
        <dbReference type="Proteomes" id="UP000570595"/>
    </source>
</evidence>
<dbReference type="EMBL" id="JABANN010000327">
    <property type="protein sequence ID" value="KAF4662226.1"/>
    <property type="molecule type" value="Genomic_DNA"/>
</dbReference>
<dbReference type="CDD" id="cd09917">
    <property type="entry name" value="F-box_SF"/>
    <property type="match status" value="1"/>
</dbReference>
<dbReference type="InterPro" id="IPR036047">
    <property type="entry name" value="F-box-like_dom_sf"/>
</dbReference>
<protein>
    <recommendedName>
        <fullName evidence="5">F-box domain-containing protein</fullName>
    </recommendedName>
</protein>
<dbReference type="Proteomes" id="UP000572268">
    <property type="component" value="Unassembled WGS sequence"/>
</dbReference>
<dbReference type="OrthoDB" id="10280346at2759"/>
<proteinExistence type="predicted"/>
<name>A0A7J6LSW4_PEROL</name>
<dbReference type="InterPro" id="IPR032675">
    <property type="entry name" value="LRR_dom_sf"/>
</dbReference>
<accession>A0A7J6LSW4</accession>
<dbReference type="Proteomes" id="UP000570595">
    <property type="component" value="Unassembled WGS sequence"/>
</dbReference>
<evidence type="ECO:0000313" key="1">
    <source>
        <dbReference type="EMBL" id="KAF4656950.1"/>
    </source>
</evidence>
<dbReference type="SUPFAM" id="SSF81383">
    <property type="entry name" value="F-box domain"/>
    <property type="match status" value="1"/>
</dbReference>
<comment type="caution">
    <text evidence="2">The sequence shown here is derived from an EMBL/GenBank/DDBJ whole genome shotgun (WGS) entry which is preliminary data.</text>
</comment>
<gene>
    <name evidence="2" type="ORF">FOL46_005399</name>
    <name evidence="1" type="ORF">FOZ61_006567</name>
</gene>
<evidence type="ECO:0000313" key="4">
    <source>
        <dbReference type="Proteomes" id="UP000572268"/>
    </source>
</evidence>
<dbReference type="AlphaFoldDB" id="A0A7J6LSW4"/>
<evidence type="ECO:0000313" key="2">
    <source>
        <dbReference type="EMBL" id="KAF4662226.1"/>
    </source>
</evidence>
<organism evidence="2 4">
    <name type="scientific">Perkinsus olseni</name>
    <name type="common">Perkinsus atlanticus</name>
    <dbReference type="NCBI Taxonomy" id="32597"/>
    <lineage>
        <taxon>Eukaryota</taxon>
        <taxon>Sar</taxon>
        <taxon>Alveolata</taxon>
        <taxon>Perkinsozoa</taxon>
        <taxon>Perkinsea</taxon>
        <taxon>Perkinsida</taxon>
        <taxon>Perkinsidae</taxon>
        <taxon>Perkinsus</taxon>
    </lineage>
</organism>
<evidence type="ECO:0008006" key="5">
    <source>
        <dbReference type="Google" id="ProtNLM"/>
    </source>
</evidence>
<dbReference type="SUPFAM" id="SSF52047">
    <property type="entry name" value="RNI-like"/>
    <property type="match status" value="1"/>
</dbReference>
<sequence length="520" mass="58140">MLPPPIDGLILEHILSWLMSDVTSAVRVASVCSSWRRAVMDYLRYEETRTGYGVLELRVPPEKVDDSLDRIMGTYGRYMGEIATVWEYFVDYEEESLGDGDTDPREFLDSAAHAKLNELLDKAGAKLREILESGAACNLRTLAPLPLHLGPPLWANPSKLVRLDLSNNDNLHDKDVSLCCGNLPCLTELLVSCTFVAGVGWLDDRAKRKCWRVLHLDETEVLLPLITDTCNWAAESLVELGLNQYYDEADAVEVEQFRKAIKRCTKLRGLFFYILAEADFMVQCWSASTSLRVLSGDLVSIQPDFFYQGLVSCNNIEKLELINTKLKAPDEELKDMFRWIGSIASLRWFDIDTADEFPGRQKESDKCITSLLTGLESISPAPLNVLKLAGWNITDAMLCDLLRSCPNITFLDLQECPVTAEKTAFMHGLFSKRIRRLPSGDVEFRCPVHGTCVAKGDEINEEVASLPDAGGRIWEWRAEPACGVKITDSSGILVESFCKEGPKGRCAAAEVFRRGRPTPV</sequence>
<reference evidence="3 4" key="1">
    <citation type="submission" date="2020-04" db="EMBL/GenBank/DDBJ databases">
        <title>Perkinsus olseni comparative genomics.</title>
        <authorList>
            <person name="Bogema D.R."/>
        </authorList>
    </citation>
    <scope>NUCLEOTIDE SEQUENCE [LARGE SCALE GENOMIC DNA]</scope>
    <source>
        <strain evidence="1">ATCC PRA-179</strain>
        <strain evidence="2">ATCC PRA-31</strain>
    </source>
</reference>
<dbReference type="EMBL" id="JABAHT010000379">
    <property type="protein sequence ID" value="KAF4656950.1"/>
    <property type="molecule type" value="Genomic_DNA"/>
</dbReference>